<evidence type="ECO:0000256" key="5">
    <source>
        <dbReference type="ARBA" id="ARBA00022927"/>
    </source>
</evidence>
<dbReference type="PANTHER" id="PTHR24016:SF0">
    <property type="entry name" value="CONSERVED OLIGOMERIC GOLGI COMPLEX SUBUNIT 4"/>
    <property type="match status" value="1"/>
</dbReference>
<feature type="domain" description="COG4 transport protein middle alpha-helical bundle" evidence="10">
    <location>
        <begin position="153"/>
        <end position="520"/>
    </location>
</feature>
<dbReference type="Proteomes" id="UP000001396">
    <property type="component" value="Unassembled WGS sequence"/>
</dbReference>
<dbReference type="OMA" id="RASECQQ"/>
<proteinExistence type="inferred from homology"/>
<dbReference type="InterPro" id="IPR048682">
    <property type="entry name" value="COG4"/>
</dbReference>
<dbReference type="Pfam" id="PF20662">
    <property type="entry name" value="COG4_C"/>
    <property type="match status" value="1"/>
</dbReference>
<dbReference type="GO" id="GO:0015031">
    <property type="term" value="P:protein transport"/>
    <property type="evidence" value="ECO:0007669"/>
    <property type="project" value="UniProtKB-KW"/>
</dbReference>
<keyword evidence="7" id="KW-0472">Membrane</keyword>
<comment type="similarity">
    <text evidence="2">Belongs to the COG4 family.</text>
</comment>
<dbReference type="Pfam" id="PF20663">
    <property type="entry name" value="COG4_N"/>
    <property type="match status" value="1"/>
</dbReference>
<dbReference type="Gene3D" id="1.10.287.1060">
    <property type="entry name" value="ESAT-6-like"/>
    <property type="match status" value="1"/>
</dbReference>
<evidence type="ECO:0000256" key="9">
    <source>
        <dbReference type="SAM" id="MobiDB-lite"/>
    </source>
</evidence>
<evidence type="ECO:0000313" key="12">
    <source>
        <dbReference type="Proteomes" id="UP000001396"/>
    </source>
</evidence>
<accession>D3B806</accession>
<comment type="caution">
    <text evidence="11">The sequence shown here is derived from an EMBL/GenBank/DDBJ whole genome shotgun (WGS) entry which is preliminary data.</text>
</comment>
<keyword evidence="4" id="KW-0813">Transport</keyword>
<protein>
    <recommendedName>
        <fullName evidence="3">Conserved oligomeric Golgi complex subunit 4</fullName>
    </recommendedName>
    <alternativeName>
        <fullName evidence="8">Component of oligomeric Golgi complex 4</fullName>
    </alternativeName>
</protein>
<dbReference type="STRING" id="670386.D3B806"/>
<evidence type="ECO:0000256" key="8">
    <source>
        <dbReference type="ARBA" id="ARBA00031340"/>
    </source>
</evidence>
<dbReference type="RefSeq" id="XP_020434291.1">
    <property type="nucleotide sequence ID" value="XM_020575496.1"/>
</dbReference>
<feature type="region of interest" description="Disordered" evidence="9">
    <location>
        <begin position="218"/>
        <end position="237"/>
    </location>
</feature>
<feature type="compositionally biased region" description="Low complexity" evidence="9">
    <location>
        <begin position="388"/>
        <end position="405"/>
    </location>
</feature>
<evidence type="ECO:0000256" key="3">
    <source>
        <dbReference type="ARBA" id="ARBA00020975"/>
    </source>
</evidence>
<dbReference type="Gene3D" id="1.20.58.1970">
    <property type="match status" value="1"/>
</dbReference>
<evidence type="ECO:0000256" key="2">
    <source>
        <dbReference type="ARBA" id="ARBA00009215"/>
    </source>
</evidence>
<evidence type="ECO:0000259" key="10">
    <source>
        <dbReference type="SMART" id="SM00762"/>
    </source>
</evidence>
<sequence length="775" mass="89762">MDIGWININDITKVEDAKKSLAMLIRRDHQLDVELKQYIQMRDDIERQMDTFDTDIPDYLHLLLSKSGQLTKQISSTCSLAELLSSKVKNLDRIRERLRDTLKKVDDIIDLKNCIEGVQRSLGIEDYEAAANHVHRYLNIDQSVLEQSSIEMLNDAQTKLLSMIQQRYDQALTAHNQADVLRFCKIFIQLHREEEGLEKYCAFLRIEASTTLDPLIDQRKQQQQPPAQQQTPKQQPISSSQIITKVFQFYASLIEDHLEIVKNEFGIAMCPLFLMSITKQADFYSARVFSTFTDQFNIVRSVSDVVAIKDHHSSSSTSSGRIDPRAFAQVLDEIVAMSKATKFYEKYLLTKEKILKAEIKQTIDTLIDEENSIGSIITTDSHHDVKEQQQQQSIQQTSNDSNSSNNKDRIKLSSIEQLQKINIKTTMYSTDTKQKMNELLGNYLLLEEYFMVESSHKAIQLDEHSEDSLTSSMVDYIFFVLQKSLQRSIDSYSIQTLNVISNRLIRILIQTQGTLQKMFREQIMKATIKSNNNIEYRESMIVLNNIETSSEYILKLKKEMELRCLKVFVLPEEKDQVELQSTEFSNVAKSYSRLLNEELEQIFKSIQPKLKNALILNTGINYEIGQEEYDNNDVNDPFVYPFTTEITQFLKPFEDHLTQTNYDHFVHLTIGFLLKKIEASVFTKRFTLLGSLQFGKDIRAVSNFFTKICRSTIRDKFSKLNQIISFLTLEKLGEVEEFWSENSSMSSWKLSPTEVKKILSVRIDFNPEAISRIKL</sequence>
<evidence type="ECO:0000256" key="6">
    <source>
        <dbReference type="ARBA" id="ARBA00023034"/>
    </source>
</evidence>
<feature type="region of interest" description="Disordered" evidence="9">
    <location>
        <begin position="382"/>
        <end position="408"/>
    </location>
</feature>
<comment type="subcellular location">
    <subcellularLocation>
        <location evidence="1">Golgi apparatus membrane</location>
        <topology evidence="1">Peripheral membrane protein</topology>
    </subcellularLocation>
</comment>
<dbReference type="InterPro" id="IPR013167">
    <property type="entry name" value="COG4_M"/>
</dbReference>
<dbReference type="EMBL" id="ADBJ01000020">
    <property type="protein sequence ID" value="EFA82174.1"/>
    <property type="molecule type" value="Genomic_DNA"/>
</dbReference>
<dbReference type="InterPro" id="IPR048684">
    <property type="entry name" value="COG4_C"/>
</dbReference>
<dbReference type="GeneID" id="31360083"/>
<dbReference type="GO" id="GO:0000139">
    <property type="term" value="C:Golgi membrane"/>
    <property type="evidence" value="ECO:0007669"/>
    <property type="project" value="UniProtKB-SubCell"/>
</dbReference>
<reference evidence="11 12" key="1">
    <citation type="journal article" date="2011" name="Genome Res.">
        <title>Phylogeny-wide analysis of social amoeba genomes highlights ancient origins for complex intercellular communication.</title>
        <authorList>
            <person name="Heidel A.J."/>
            <person name="Lawal H.M."/>
            <person name="Felder M."/>
            <person name="Schilde C."/>
            <person name="Helps N.R."/>
            <person name="Tunggal B."/>
            <person name="Rivero F."/>
            <person name="John U."/>
            <person name="Schleicher M."/>
            <person name="Eichinger L."/>
            <person name="Platzer M."/>
            <person name="Noegel A.A."/>
            <person name="Schaap P."/>
            <person name="Gloeckner G."/>
        </authorList>
    </citation>
    <scope>NUCLEOTIDE SEQUENCE [LARGE SCALE GENOMIC DNA]</scope>
    <source>
        <strain evidence="12">ATCC 26659 / Pp 5 / PN500</strain>
    </source>
</reference>
<organism evidence="11 12">
    <name type="scientific">Heterostelium pallidum (strain ATCC 26659 / Pp 5 / PN500)</name>
    <name type="common">Cellular slime mold</name>
    <name type="synonym">Polysphondylium pallidum</name>
    <dbReference type="NCBI Taxonomy" id="670386"/>
    <lineage>
        <taxon>Eukaryota</taxon>
        <taxon>Amoebozoa</taxon>
        <taxon>Evosea</taxon>
        <taxon>Eumycetozoa</taxon>
        <taxon>Dictyostelia</taxon>
        <taxon>Acytosteliales</taxon>
        <taxon>Acytosteliaceae</taxon>
        <taxon>Heterostelium</taxon>
    </lineage>
</organism>
<feature type="compositionally biased region" description="Low complexity" evidence="9">
    <location>
        <begin position="221"/>
        <end position="237"/>
    </location>
</feature>
<gene>
    <name evidence="11" type="primary">cog4</name>
    <name evidence="11" type="ORF">PPL_04596</name>
</gene>
<keyword evidence="5" id="KW-0653">Protein transport</keyword>
<name>D3B806_HETP5</name>
<keyword evidence="12" id="KW-1185">Reference proteome</keyword>
<dbReference type="AlphaFoldDB" id="D3B806"/>
<evidence type="ECO:0000256" key="1">
    <source>
        <dbReference type="ARBA" id="ARBA00004395"/>
    </source>
</evidence>
<dbReference type="InParanoid" id="D3B806"/>
<dbReference type="FunCoup" id="D3B806">
    <property type="interactions" value="134"/>
</dbReference>
<evidence type="ECO:0000256" key="4">
    <source>
        <dbReference type="ARBA" id="ARBA00022448"/>
    </source>
</evidence>
<dbReference type="Pfam" id="PF08318">
    <property type="entry name" value="COG4_m"/>
    <property type="match status" value="1"/>
</dbReference>
<dbReference type="InterPro" id="IPR048680">
    <property type="entry name" value="COG4_N"/>
</dbReference>
<dbReference type="SMART" id="SM00762">
    <property type="entry name" value="Cog4"/>
    <property type="match status" value="1"/>
</dbReference>
<dbReference type="PANTHER" id="PTHR24016">
    <property type="entry name" value="CONSERVED OLIGOMERIC GOLGI COMPLEX SUBUNIT 4"/>
    <property type="match status" value="1"/>
</dbReference>
<keyword evidence="6" id="KW-0333">Golgi apparatus</keyword>
<evidence type="ECO:0000256" key="7">
    <source>
        <dbReference type="ARBA" id="ARBA00023136"/>
    </source>
</evidence>
<evidence type="ECO:0000313" key="11">
    <source>
        <dbReference type="EMBL" id="EFA82174.1"/>
    </source>
</evidence>